<dbReference type="GO" id="GO:0016846">
    <property type="term" value="F:carbon-sulfur lyase activity"/>
    <property type="evidence" value="ECO:0007669"/>
    <property type="project" value="InterPro"/>
</dbReference>
<keyword evidence="4" id="KW-0456">Lyase</keyword>
<comment type="similarity">
    <text evidence="1">Belongs to the Gfa family.</text>
</comment>
<dbReference type="RefSeq" id="WP_069624683.1">
    <property type="nucleotide sequence ID" value="NZ_LPWD01000405.1"/>
</dbReference>
<dbReference type="InterPro" id="IPR006913">
    <property type="entry name" value="CENP-V/GFA"/>
</dbReference>
<comment type="caution">
    <text evidence="6">The sequence shown here is derived from an EMBL/GenBank/DDBJ whole genome shotgun (WGS) entry which is preliminary data.</text>
</comment>
<dbReference type="Gene3D" id="3.90.1590.10">
    <property type="entry name" value="glutathione-dependent formaldehyde- activating enzyme (gfa)"/>
    <property type="match status" value="1"/>
</dbReference>
<dbReference type="PANTHER" id="PTHR33337">
    <property type="entry name" value="GFA DOMAIN-CONTAINING PROTEIN"/>
    <property type="match status" value="1"/>
</dbReference>
<dbReference type="InterPro" id="IPR011057">
    <property type="entry name" value="Mss4-like_sf"/>
</dbReference>
<evidence type="ECO:0000256" key="1">
    <source>
        <dbReference type="ARBA" id="ARBA00005495"/>
    </source>
</evidence>
<reference evidence="6 7" key="1">
    <citation type="journal article" date="2016" name="Environ. Microbiol.">
        <title>New Methyloceanibacter diversity from North Sea sediments includes methanotroph containing solely the soluble methane monooxygenase.</title>
        <authorList>
            <person name="Vekeman B."/>
            <person name="Kerckhof F.M."/>
            <person name="Cremers G."/>
            <person name="de Vos P."/>
            <person name="Vandamme P."/>
            <person name="Boon N."/>
            <person name="Op den Camp H.J."/>
            <person name="Heylen K."/>
        </authorList>
    </citation>
    <scope>NUCLEOTIDE SEQUENCE [LARGE SCALE GENOMIC DNA]</scope>
    <source>
        <strain evidence="6 7">R-67177</strain>
    </source>
</reference>
<evidence type="ECO:0000313" key="6">
    <source>
        <dbReference type="EMBL" id="ODS02132.1"/>
    </source>
</evidence>
<keyword evidence="3" id="KW-0862">Zinc</keyword>
<proteinExistence type="inferred from homology"/>
<sequence>MSEHHSGGCLCGAVQYAVSGELREVVNCHCGQCRRTHGHFAAYTGAALSDFSLTSSDGLQWHQSSTRARRGFCVRCGASLFWEPAGGDYVAIAAGTLDEPTGLRTVAHIYVADAGDYYVLADDLVKYPGSMTAGDEPDA</sequence>
<organism evidence="6 7">
    <name type="scientific">Methyloceanibacter marginalis</name>
    <dbReference type="NCBI Taxonomy" id="1774971"/>
    <lineage>
        <taxon>Bacteria</taxon>
        <taxon>Pseudomonadati</taxon>
        <taxon>Pseudomonadota</taxon>
        <taxon>Alphaproteobacteria</taxon>
        <taxon>Hyphomicrobiales</taxon>
        <taxon>Hyphomicrobiaceae</taxon>
        <taxon>Methyloceanibacter</taxon>
    </lineage>
</organism>
<feature type="domain" description="CENP-V/GFA" evidence="5">
    <location>
        <begin position="5"/>
        <end position="118"/>
    </location>
</feature>
<dbReference type="SUPFAM" id="SSF51316">
    <property type="entry name" value="Mss4-like"/>
    <property type="match status" value="1"/>
</dbReference>
<evidence type="ECO:0000313" key="7">
    <source>
        <dbReference type="Proteomes" id="UP000095042"/>
    </source>
</evidence>
<dbReference type="EMBL" id="LPWD01000405">
    <property type="protein sequence ID" value="ODS02132.1"/>
    <property type="molecule type" value="Genomic_DNA"/>
</dbReference>
<dbReference type="Pfam" id="PF04828">
    <property type="entry name" value="GFA"/>
    <property type="match status" value="1"/>
</dbReference>
<evidence type="ECO:0000259" key="5">
    <source>
        <dbReference type="PROSITE" id="PS51891"/>
    </source>
</evidence>
<dbReference type="PANTHER" id="PTHR33337:SF40">
    <property type="entry name" value="CENP-V_GFA DOMAIN-CONTAINING PROTEIN-RELATED"/>
    <property type="match status" value="1"/>
</dbReference>
<dbReference type="AlphaFoldDB" id="A0A1E3W9E7"/>
<dbReference type="OrthoDB" id="9807246at2"/>
<keyword evidence="2" id="KW-0479">Metal-binding</keyword>
<accession>A0A1E3W9E7</accession>
<gene>
    <name evidence="6" type="ORF">AUC71_17025</name>
</gene>
<dbReference type="GO" id="GO:0046872">
    <property type="term" value="F:metal ion binding"/>
    <property type="evidence" value="ECO:0007669"/>
    <property type="project" value="UniProtKB-KW"/>
</dbReference>
<keyword evidence="7" id="KW-1185">Reference proteome</keyword>
<evidence type="ECO:0000256" key="4">
    <source>
        <dbReference type="ARBA" id="ARBA00023239"/>
    </source>
</evidence>
<dbReference type="Proteomes" id="UP000095042">
    <property type="component" value="Unassembled WGS sequence"/>
</dbReference>
<name>A0A1E3W9E7_9HYPH</name>
<dbReference type="PROSITE" id="PS51891">
    <property type="entry name" value="CENP_V_GFA"/>
    <property type="match status" value="1"/>
</dbReference>
<evidence type="ECO:0000256" key="2">
    <source>
        <dbReference type="ARBA" id="ARBA00022723"/>
    </source>
</evidence>
<protein>
    <recommendedName>
        <fullName evidence="5">CENP-V/GFA domain-containing protein</fullName>
    </recommendedName>
</protein>
<evidence type="ECO:0000256" key="3">
    <source>
        <dbReference type="ARBA" id="ARBA00022833"/>
    </source>
</evidence>